<proteinExistence type="predicted"/>
<accession>A0A409YN77</accession>
<dbReference type="AlphaFoldDB" id="A0A409YN77"/>
<sequence>MVRALSKALRSLRWTYVMLLIRFPFRWPTSQSWLSNDFSTMPTPLTPPPRGSRSAELLTTLDTAIMLSTSAPRDVHVKPWIDIVWVYPLAGIVPEGAKAPVEALYSDIQRVGESLYDSFCRAGFPRVRNVPYAAFRLNGKYGSLSHLCRLEEEMINTACDIYMYLYHKRRSKDRVYIVAVESGAFMVARLLEFIQIYGLDVHVGMEDFLPLWCAHIAGYRPKHPPDPVQFNLQIESVILIRPSLPKPRCIASLVWKIFRPFFYSPSVFNPSELPSKEIFWVDGARDADASSLFVDMVLGNGSNGVIRIDNVSVPSLVQVAS</sequence>
<dbReference type="Proteomes" id="UP000284706">
    <property type="component" value="Unassembled WGS sequence"/>
</dbReference>
<dbReference type="InParanoid" id="A0A409YN77"/>
<name>A0A409YN77_9AGAR</name>
<evidence type="ECO:0000313" key="1">
    <source>
        <dbReference type="EMBL" id="PPR04529.1"/>
    </source>
</evidence>
<dbReference type="EMBL" id="NHYE01000614">
    <property type="protein sequence ID" value="PPR04529.1"/>
    <property type="molecule type" value="Genomic_DNA"/>
</dbReference>
<reference evidence="1 2" key="1">
    <citation type="journal article" date="2018" name="Evol. Lett.">
        <title>Horizontal gene cluster transfer increased hallucinogenic mushroom diversity.</title>
        <authorList>
            <person name="Reynolds H.T."/>
            <person name="Vijayakumar V."/>
            <person name="Gluck-Thaler E."/>
            <person name="Korotkin H.B."/>
            <person name="Matheny P.B."/>
            <person name="Slot J.C."/>
        </authorList>
    </citation>
    <scope>NUCLEOTIDE SEQUENCE [LARGE SCALE GENOMIC DNA]</scope>
    <source>
        <strain evidence="1 2">SRW20</strain>
    </source>
</reference>
<organism evidence="1 2">
    <name type="scientific">Gymnopilus dilepis</name>
    <dbReference type="NCBI Taxonomy" id="231916"/>
    <lineage>
        <taxon>Eukaryota</taxon>
        <taxon>Fungi</taxon>
        <taxon>Dikarya</taxon>
        <taxon>Basidiomycota</taxon>
        <taxon>Agaricomycotina</taxon>
        <taxon>Agaricomycetes</taxon>
        <taxon>Agaricomycetidae</taxon>
        <taxon>Agaricales</taxon>
        <taxon>Agaricineae</taxon>
        <taxon>Hymenogastraceae</taxon>
        <taxon>Gymnopilus</taxon>
    </lineage>
</organism>
<protein>
    <submittedName>
        <fullName evidence="1">Uncharacterized protein</fullName>
    </submittedName>
</protein>
<keyword evidence="2" id="KW-1185">Reference proteome</keyword>
<evidence type="ECO:0000313" key="2">
    <source>
        <dbReference type="Proteomes" id="UP000284706"/>
    </source>
</evidence>
<gene>
    <name evidence="1" type="ORF">CVT26_002393</name>
</gene>
<comment type="caution">
    <text evidence="1">The sequence shown here is derived from an EMBL/GenBank/DDBJ whole genome shotgun (WGS) entry which is preliminary data.</text>
</comment>